<sequence>MSINSSSSGGIRRILDDTSNKLVKSSERLSSGLRINSASDDAAGLAIAASLGTEAAIGRKGIDNASYAQSALDIADAAVGQVKNIADRLNELAQQSANGTLSNEQRSSLQDEFSQLTQEIDRIAQTTQFNGVNLLQGVSIPVPVSDASNPNNIINIPAIEVSSNPLSGHNVSTQESAKAAMAAISSLRDNLNEATSSIGSIEKRLESATSTEKVAVENRLSAASRIRDVDYASEVAEHTKLSILQDSSTAMMAHSKQQESMVLQLLK</sequence>
<gene>
    <name evidence="6" type="ORF">GYA55_14920</name>
</gene>
<comment type="subcellular location">
    <subcellularLocation>
        <location evidence="3">Secreted</location>
    </subcellularLocation>
    <subcellularLocation>
        <location evidence="3">Bacterial flagellum</location>
    </subcellularLocation>
</comment>
<dbReference type="AlphaFoldDB" id="A0A7X9IMU5"/>
<dbReference type="PANTHER" id="PTHR42792:SF2">
    <property type="entry name" value="FLAGELLIN"/>
    <property type="match status" value="1"/>
</dbReference>
<keyword evidence="3" id="KW-0964">Secreted</keyword>
<keyword evidence="2 3" id="KW-0975">Bacterial flagellum</keyword>
<evidence type="ECO:0000313" key="7">
    <source>
        <dbReference type="Proteomes" id="UP000524246"/>
    </source>
</evidence>
<organism evidence="6 7">
    <name type="scientific">SAR324 cluster bacterium</name>
    <dbReference type="NCBI Taxonomy" id="2024889"/>
    <lineage>
        <taxon>Bacteria</taxon>
        <taxon>Deltaproteobacteria</taxon>
        <taxon>SAR324 cluster</taxon>
    </lineage>
</organism>
<dbReference type="PANTHER" id="PTHR42792">
    <property type="entry name" value="FLAGELLIN"/>
    <property type="match status" value="1"/>
</dbReference>
<dbReference type="Gene3D" id="1.20.1330.10">
    <property type="entry name" value="f41 fragment of flagellin, N-terminal domain"/>
    <property type="match status" value="1"/>
</dbReference>
<feature type="domain" description="Flagellin N-terminal" evidence="4">
    <location>
        <begin position="11"/>
        <end position="138"/>
    </location>
</feature>
<evidence type="ECO:0000259" key="5">
    <source>
        <dbReference type="Pfam" id="PF00700"/>
    </source>
</evidence>
<reference evidence="6 7" key="1">
    <citation type="journal article" date="2020" name="Biotechnol. Biofuels">
        <title>New insights from the biogas microbiome by comprehensive genome-resolved metagenomics of nearly 1600 species originating from multiple anaerobic digesters.</title>
        <authorList>
            <person name="Campanaro S."/>
            <person name="Treu L."/>
            <person name="Rodriguez-R L.M."/>
            <person name="Kovalovszki A."/>
            <person name="Ziels R.M."/>
            <person name="Maus I."/>
            <person name="Zhu X."/>
            <person name="Kougias P.G."/>
            <person name="Basile A."/>
            <person name="Luo G."/>
            <person name="Schluter A."/>
            <person name="Konstantinidis K.T."/>
            <person name="Angelidaki I."/>
        </authorList>
    </citation>
    <scope>NUCLEOTIDE SEQUENCE [LARGE SCALE GENOMIC DNA]</scope>
    <source>
        <strain evidence="6">AS27yjCOA_65</strain>
    </source>
</reference>
<dbReference type="GO" id="GO:0009288">
    <property type="term" value="C:bacterial-type flagellum"/>
    <property type="evidence" value="ECO:0007669"/>
    <property type="project" value="UniProtKB-SubCell"/>
</dbReference>
<evidence type="ECO:0000256" key="1">
    <source>
        <dbReference type="ARBA" id="ARBA00005709"/>
    </source>
</evidence>
<dbReference type="InterPro" id="IPR046358">
    <property type="entry name" value="Flagellin_C"/>
</dbReference>
<dbReference type="Gene3D" id="6.10.10.10">
    <property type="entry name" value="Flagellar export chaperone, C-terminal domain"/>
    <property type="match status" value="1"/>
</dbReference>
<dbReference type="GO" id="GO:0005576">
    <property type="term" value="C:extracellular region"/>
    <property type="evidence" value="ECO:0007669"/>
    <property type="project" value="UniProtKB-SubCell"/>
</dbReference>
<feature type="domain" description="Flagellin C-terminal" evidence="5">
    <location>
        <begin position="182"/>
        <end position="266"/>
    </location>
</feature>
<protein>
    <recommendedName>
        <fullName evidence="3">Flagellin</fullName>
    </recommendedName>
</protein>
<dbReference type="Proteomes" id="UP000524246">
    <property type="component" value="Unassembled WGS sequence"/>
</dbReference>
<evidence type="ECO:0000256" key="3">
    <source>
        <dbReference type="RuleBase" id="RU362073"/>
    </source>
</evidence>
<name>A0A7X9IMU5_9DELT</name>
<dbReference type="SUPFAM" id="SSF64518">
    <property type="entry name" value="Phase 1 flagellin"/>
    <property type="match status" value="1"/>
</dbReference>
<dbReference type="GO" id="GO:0005198">
    <property type="term" value="F:structural molecule activity"/>
    <property type="evidence" value="ECO:0007669"/>
    <property type="project" value="UniProtKB-UniRule"/>
</dbReference>
<comment type="caution">
    <text evidence="6">The sequence shown here is derived from an EMBL/GenBank/DDBJ whole genome shotgun (WGS) entry which is preliminary data.</text>
</comment>
<accession>A0A7X9IMU5</accession>
<evidence type="ECO:0000259" key="4">
    <source>
        <dbReference type="Pfam" id="PF00669"/>
    </source>
</evidence>
<dbReference type="EMBL" id="JAAZON010000678">
    <property type="protein sequence ID" value="NMC64455.1"/>
    <property type="molecule type" value="Genomic_DNA"/>
</dbReference>
<dbReference type="InterPro" id="IPR001492">
    <property type="entry name" value="Flagellin"/>
</dbReference>
<dbReference type="InterPro" id="IPR001029">
    <property type="entry name" value="Flagellin_N"/>
</dbReference>
<dbReference type="PRINTS" id="PR00207">
    <property type="entry name" value="FLAGELLIN"/>
</dbReference>
<comment type="similarity">
    <text evidence="1 3">Belongs to the bacterial flagellin family.</text>
</comment>
<evidence type="ECO:0000256" key="2">
    <source>
        <dbReference type="ARBA" id="ARBA00023143"/>
    </source>
</evidence>
<comment type="function">
    <text evidence="3">Flagellin is the subunit protein which polymerizes to form the filaments of bacterial flagella.</text>
</comment>
<proteinExistence type="inferred from homology"/>
<evidence type="ECO:0000313" key="6">
    <source>
        <dbReference type="EMBL" id="NMC64455.1"/>
    </source>
</evidence>
<dbReference type="Pfam" id="PF00669">
    <property type="entry name" value="Flagellin_N"/>
    <property type="match status" value="1"/>
</dbReference>
<dbReference type="InterPro" id="IPR042187">
    <property type="entry name" value="Flagellin_C_sub2"/>
</dbReference>
<dbReference type="Pfam" id="PF00700">
    <property type="entry name" value="Flagellin_C"/>
    <property type="match status" value="1"/>
</dbReference>